<dbReference type="PROSITE" id="PS51977">
    <property type="entry name" value="WGR"/>
    <property type="match status" value="1"/>
</dbReference>
<name>A0A512C508_9HYPH</name>
<dbReference type="Proteomes" id="UP000321085">
    <property type="component" value="Unassembled WGS sequence"/>
</dbReference>
<sequence>MRQLSFAFPRSGQHTTELPANVVAPARPVTLRKVDPSRNMARFYSLEVERDLLGRVVLVRRWGRIGGIGKTRLDEHNGEGEALVALAAMKAAKQRKGYRVTAQT</sequence>
<feature type="domain" description="WGR" evidence="1">
    <location>
        <begin position="19"/>
        <end position="104"/>
    </location>
</feature>
<evidence type="ECO:0000259" key="1">
    <source>
        <dbReference type="PROSITE" id="PS51977"/>
    </source>
</evidence>
<dbReference type="CDD" id="cd07996">
    <property type="entry name" value="WGR_MMR_like"/>
    <property type="match status" value="1"/>
</dbReference>
<dbReference type="Pfam" id="PF05406">
    <property type="entry name" value="WGR"/>
    <property type="match status" value="1"/>
</dbReference>
<evidence type="ECO:0000313" key="3">
    <source>
        <dbReference type="Proteomes" id="UP000321085"/>
    </source>
</evidence>
<dbReference type="SMART" id="SM00773">
    <property type="entry name" value="WGR"/>
    <property type="match status" value="1"/>
</dbReference>
<dbReference type="RefSeq" id="WP_246690596.1">
    <property type="nucleotide sequence ID" value="NZ_BJYU01000421.1"/>
</dbReference>
<protein>
    <recommendedName>
        <fullName evidence="1">WGR domain-containing protein</fullName>
    </recommendedName>
</protein>
<reference evidence="2 3" key="1">
    <citation type="submission" date="2019-07" db="EMBL/GenBank/DDBJ databases">
        <title>Whole genome shotgun sequence of Microvirga aerophila NBRC 106136.</title>
        <authorList>
            <person name="Hosoyama A."/>
            <person name="Uohara A."/>
            <person name="Ohji S."/>
            <person name="Ichikawa N."/>
        </authorList>
    </citation>
    <scope>NUCLEOTIDE SEQUENCE [LARGE SCALE GENOMIC DNA]</scope>
    <source>
        <strain evidence="2 3">NBRC 106136</strain>
    </source>
</reference>
<dbReference type="SUPFAM" id="SSF142921">
    <property type="entry name" value="WGR domain-like"/>
    <property type="match status" value="1"/>
</dbReference>
<dbReference type="Gene3D" id="2.20.140.10">
    <property type="entry name" value="WGR domain"/>
    <property type="match status" value="1"/>
</dbReference>
<comment type="caution">
    <text evidence="2">The sequence shown here is derived from an EMBL/GenBank/DDBJ whole genome shotgun (WGS) entry which is preliminary data.</text>
</comment>
<dbReference type="InterPro" id="IPR008893">
    <property type="entry name" value="WGR_domain"/>
</dbReference>
<accession>A0A512C508</accession>
<dbReference type="EMBL" id="BJYU01000421">
    <property type="protein sequence ID" value="GEO19316.1"/>
    <property type="molecule type" value="Genomic_DNA"/>
</dbReference>
<gene>
    <name evidence="2" type="ORF">MAE02_70120</name>
</gene>
<organism evidence="2 3">
    <name type="scientific">Microvirga aerophila</name>
    <dbReference type="NCBI Taxonomy" id="670291"/>
    <lineage>
        <taxon>Bacteria</taxon>
        <taxon>Pseudomonadati</taxon>
        <taxon>Pseudomonadota</taxon>
        <taxon>Alphaproteobacteria</taxon>
        <taxon>Hyphomicrobiales</taxon>
        <taxon>Methylobacteriaceae</taxon>
        <taxon>Microvirga</taxon>
    </lineage>
</organism>
<dbReference type="AlphaFoldDB" id="A0A512C508"/>
<proteinExistence type="predicted"/>
<keyword evidence="3" id="KW-1185">Reference proteome</keyword>
<dbReference type="InterPro" id="IPR049809">
    <property type="entry name" value="YehF/YfeS-like_WGR"/>
</dbReference>
<dbReference type="InterPro" id="IPR036930">
    <property type="entry name" value="WGR_dom_sf"/>
</dbReference>
<evidence type="ECO:0000313" key="2">
    <source>
        <dbReference type="EMBL" id="GEO19316.1"/>
    </source>
</evidence>